<dbReference type="InterPro" id="IPR036390">
    <property type="entry name" value="WH_DNA-bd_sf"/>
</dbReference>
<dbReference type="Gene3D" id="3.40.190.290">
    <property type="match status" value="1"/>
</dbReference>
<evidence type="ECO:0000259" key="5">
    <source>
        <dbReference type="PROSITE" id="PS50931"/>
    </source>
</evidence>
<comment type="similarity">
    <text evidence="1">Belongs to the LysR transcriptional regulatory family.</text>
</comment>
<keyword evidence="7" id="KW-1185">Reference proteome</keyword>
<dbReference type="InterPro" id="IPR050950">
    <property type="entry name" value="HTH-type_LysR_regulators"/>
</dbReference>
<keyword evidence="2" id="KW-0805">Transcription regulation</keyword>
<dbReference type="InterPro" id="IPR000847">
    <property type="entry name" value="LysR_HTH_N"/>
</dbReference>
<comment type="caution">
    <text evidence="6">The sequence shown here is derived from an EMBL/GenBank/DDBJ whole genome shotgun (WGS) entry which is preliminary data.</text>
</comment>
<dbReference type="EMBL" id="BMIJ01000002">
    <property type="protein sequence ID" value="GGB85394.1"/>
    <property type="molecule type" value="Genomic_DNA"/>
</dbReference>
<evidence type="ECO:0000313" key="7">
    <source>
        <dbReference type="Proteomes" id="UP000629025"/>
    </source>
</evidence>
<keyword evidence="4" id="KW-0804">Transcription</keyword>
<sequence>MTVKQLRAFLAVARTKSFAEAGQQVFLSQPALSLAIKKLEESLGGPLLTRTTRTVALTPEGQALYEIGQRLLADWDNAEEELQQRFSLQRGKVALAAMPSFAGSLLPSALLAYRAQYPNIRVEVHDVIAERVVDMVRDGRIEIGITFDPGPHEELRFQPLFNDEFIAVLPADHPDAGASEISWTQLLSYDFITLQRPSTVRQLIETQLAQRGMSLRVAFDAHQLATVGRMVATGLGVGAVPALCRQQMEELGAHCSRLVEPTISRQVGILTKTRHSLSVAAEALQGVLLETFAE</sequence>
<accession>A0ABQ1K636</accession>
<dbReference type="SUPFAM" id="SSF46785">
    <property type="entry name" value="Winged helix' DNA-binding domain"/>
    <property type="match status" value="1"/>
</dbReference>
<evidence type="ECO:0000256" key="2">
    <source>
        <dbReference type="ARBA" id="ARBA00023015"/>
    </source>
</evidence>
<organism evidence="6 7">
    <name type="scientific">Marinobacterium zhoushanense</name>
    <dbReference type="NCBI Taxonomy" id="1679163"/>
    <lineage>
        <taxon>Bacteria</taxon>
        <taxon>Pseudomonadati</taxon>
        <taxon>Pseudomonadota</taxon>
        <taxon>Gammaproteobacteria</taxon>
        <taxon>Oceanospirillales</taxon>
        <taxon>Oceanospirillaceae</taxon>
        <taxon>Marinobacterium</taxon>
    </lineage>
</organism>
<evidence type="ECO:0000256" key="1">
    <source>
        <dbReference type="ARBA" id="ARBA00009437"/>
    </source>
</evidence>
<gene>
    <name evidence="6" type="primary">dhcR</name>
    <name evidence="6" type="ORF">GCM10011352_09030</name>
</gene>
<dbReference type="Pfam" id="PF03466">
    <property type="entry name" value="LysR_substrate"/>
    <property type="match status" value="1"/>
</dbReference>
<dbReference type="PANTHER" id="PTHR30419:SF30">
    <property type="entry name" value="LYSR FAMILY TRANSCRIPTIONAL REGULATOR"/>
    <property type="match status" value="1"/>
</dbReference>
<protein>
    <submittedName>
        <fullName evidence="6">Transcriptional regulator</fullName>
    </submittedName>
</protein>
<dbReference type="PROSITE" id="PS50931">
    <property type="entry name" value="HTH_LYSR"/>
    <property type="match status" value="1"/>
</dbReference>
<dbReference type="InterPro" id="IPR005119">
    <property type="entry name" value="LysR_subst-bd"/>
</dbReference>
<name>A0ABQ1K636_9GAMM</name>
<evidence type="ECO:0000313" key="6">
    <source>
        <dbReference type="EMBL" id="GGB85394.1"/>
    </source>
</evidence>
<reference evidence="7" key="1">
    <citation type="journal article" date="2019" name="Int. J. Syst. Evol. Microbiol.">
        <title>The Global Catalogue of Microorganisms (GCM) 10K type strain sequencing project: providing services to taxonomists for standard genome sequencing and annotation.</title>
        <authorList>
            <consortium name="The Broad Institute Genomics Platform"/>
            <consortium name="The Broad Institute Genome Sequencing Center for Infectious Disease"/>
            <person name="Wu L."/>
            <person name="Ma J."/>
        </authorList>
    </citation>
    <scope>NUCLEOTIDE SEQUENCE [LARGE SCALE GENOMIC DNA]</scope>
    <source>
        <strain evidence="7">CGMCC 1.15341</strain>
    </source>
</reference>
<feature type="domain" description="HTH lysR-type" evidence="5">
    <location>
        <begin position="1"/>
        <end position="58"/>
    </location>
</feature>
<dbReference type="PRINTS" id="PR00039">
    <property type="entry name" value="HTHLYSR"/>
</dbReference>
<dbReference type="InterPro" id="IPR036388">
    <property type="entry name" value="WH-like_DNA-bd_sf"/>
</dbReference>
<dbReference type="Pfam" id="PF00126">
    <property type="entry name" value="HTH_1"/>
    <property type="match status" value="1"/>
</dbReference>
<evidence type="ECO:0000256" key="4">
    <source>
        <dbReference type="ARBA" id="ARBA00023163"/>
    </source>
</evidence>
<dbReference type="RefSeq" id="WP_188745931.1">
    <property type="nucleotide sequence ID" value="NZ_BMIJ01000002.1"/>
</dbReference>
<dbReference type="Gene3D" id="1.10.10.10">
    <property type="entry name" value="Winged helix-like DNA-binding domain superfamily/Winged helix DNA-binding domain"/>
    <property type="match status" value="1"/>
</dbReference>
<dbReference type="SUPFAM" id="SSF53850">
    <property type="entry name" value="Periplasmic binding protein-like II"/>
    <property type="match status" value="1"/>
</dbReference>
<evidence type="ECO:0000256" key="3">
    <source>
        <dbReference type="ARBA" id="ARBA00023125"/>
    </source>
</evidence>
<dbReference type="Proteomes" id="UP000629025">
    <property type="component" value="Unassembled WGS sequence"/>
</dbReference>
<keyword evidence="3" id="KW-0238">DNA-binding</keyword>
<proteinExistence type="inferred from homology"/>
<dbReference type="CDD" id="cd08440">
    <property type="entry name" value="PBP2_LTTR_like_4"/>
    <property type="match status" value="1"/>
</dbReference>
<dbReference type="PANTHER" id="PTHR30419">
    <property type="entry name" value="HTH-TYPE TRANSCRIPTIONAL REGULATOR YBHD"/>
    <property type="match status" value="1"/>
</dbReference>